<dbReference type="GO" id="GO:1990351">
    <property type="term" value="C:transporter complex"/>
    <property type="evidence" value="ECO:0007669"/>
    <property type="project" value="TreeGrafter"/>
</dbReference>
<dbReference type="InterPro" id="IPR050218">
    <property type="entry name" value="LptD"/>
</dbReference>
<dbReference type="Pfam" id="PF04453">
    <property type="entry name" value="LptD"/>
    <property type="match status" value="1"/>
</dbReference>
<dbReference type="PANTHER" id="PTHR30189:SF1">
    <property type="entry name" value="LPS-ASSEMBLY PROTEIN LPTD"/>
    <property type="match status" value="1"/>
</dbReference>
<dbReference type="EMBL" id="LT670846">
    <property type="protein sequence ID" value="SHK22136.1"/>
    <property type="molecule type" value="Genomic_DNA"/>
</dbReference>
<keyword evidence="3" id="KW-1185">Reference proteome</keyword>
<dbReference type="Proteomes" id="UP000189810">
    <property type="component" value="Chromosome I"/>
</dbReference>
<evidence type="ECO:0000313" key="3">
    <source>
        <dbReference type="Proteomes" id="UP000189810"/>
    </source>
</evidence>
<accession>A0A1M6QPK8</accession>
<dbReference type="GO" id="GO:0061024">
    <property type="term" value="P:membrane organization"/>
    <property type="evidence" value="ECO:0007669"/>
    <property type="project" value="InterPro"/>
</dbReference>
<name>A0A1M6QPK8_9AQUI</name>
<dbReference type="RefSeq" id="WP_154021715.1">
    <property type="nucleotide sequence ID" value="NZ_LT670846.1"/>
</dbReference>
<dbReference type="OrthoDB" id="9760225at2"/>
<dbReference type="STRING" id="381751.SAMN05444391_0329"/>
<protein>
    <submittedName>
        <fullName evidence="2">LPS-assembly protein</fullName>
    </submittedName>
</protein>
<evidence type="ECO:0000259" key="1">
    <source>
        <dbReference type="Pfam" id="PF04453"/>
    </source>
</evidence>
<proteinExistence type="predicted"/>
<reference evidence="2 3" key="1">
    <citation type="submission" date="2016-11" db="EMBL/GenBank/DDBJ databases">
        <authorList>
            <person name="Jaros S."/>
            <person name="Januszkiewicz K."/>
            <person name="Wedrychowicz H."/>
        </authorList>
    </citation>
    <scope>NUCLEOTIDE SEQUENCE [LARGE SCALE GENOMIC DNA]</scope>
    <source>
        <strain evidence="2 3">DSM 19557</strain>
    </source>
</reference>
<dbReference type="InterPro" id="IPR007543">
    <property type="entry name" value="LptD_C"/>
</dbReference>
<dbReference type="GO" id="GO:0009279">
    <property type="term" value="C:cell outer membrane"/>
    <property type="evidence" value="ECO:0007669"/>
    <property type="project" value="TreeGrafter"/>
</dbReference>
<dbReference type="AlphaFoldDB" id="A0A1M6QPK8"/>
<gene>
    <name evidence="2" type="ORF">SAMN05444391_0329</name>
</gene>
<dbReference type="PANTHER" id="PTHR30189">
    <property type="entry name" value="LPS-ASSEMBLY PROTEIN"/>
    <property type="match status" value="1"/>
</dbReference>
<sequence>MLILILLTALSLCFSLEVYSDRLDRLPDGKLEAQGNVEIHYRDYYIKSDYALYDPESKDVYLKGNVYVKSQDGRFETTGEEGYINEEKGVGYFLKAEGRYEKFYFQAKRIDKEGDTYYVQEGSITTCPPNKKEMNLCLFRARVDQKYVFSFSNTLRLFNLPIAYSPLAAFPVGERRSGLLPPLIGSNSYNTFIYQQPIYWAISRDKDLTLTLDLRDKQAKGLSLEYRQAFLTSNDFTLDMSLYKEPTPPGKWWEGRNLSAFKENRYRISSQLSLGNLRLGIDTASDPYFLEDIYIHTKERTIPYLTSYLSYKKDWDSFLLIVDAFRFYDTTNPNNRQTIQRLPEISLYYKQRSLFSTLSIDSYLGYTNFYREEGLRSQRVAFMPELSLQKDLFGRTFLSTLTLENIYYFGVNQEGYKKSITSVRFTERVPFFFDFSLKRFDFKNFLELSYSFRPKGYNNPRFDSLDNMDKENALKFSFKNFSYAFGRQFLNLYLEGGYNTLGSFTYNGQKVKGRFFPLHAVLAFTPLDNFIIGSDTYYNFQDSKILSTSTYTSLSYKDYKATLGLVQNRDYYGNTLTNQWNASFEAQRDNLRIVYSMIHDIKTSKDLYRQLNLDYRGACWNFGVMLRDTYDGNRGKYIKEVFLTFNIFDLQRFTLPLKRQ</sequence>
<feature type="domain" description="LptD C-terminal" evidence="1">
    <location>
        <begin position="277"/>
        <end position="576"/>
    </location>
</feature>
<organism evidence="2 3">
    <name type="scientific">Thermocrinis minervae</name>
    <dbReference type="NCBI Taxonomy" id="381751"/>
    <lineage>
        <taxon>Bacteria</taxon>
        <taxon>Pseudomonadati</taxon>
        <taxon>Aquificota</taxon>
        <taxon>Aquificia</taxon>
        <taxon>Aquificales</taxon>
        <taxon>Aquificaceae</taxon>
        <taxon>Thermocrinis</taxon>
    </lineage>
</organism>
<evidence type="ECO:0000313" key="2">
    <source>
        <dbReference type="EMBL" id="SHK22136.1"/>
    </source>
</evidence>